<evidence type="ECO:0000313" key="3">
    <source>
        <dbReference type="Proteomes" id="UP000623467"/>
    </source>
</evidence>
<sequence length="384" mass="43322">MANKKKDKDPDPPATQAARDITVIDVDVEPTSSDQPRKKRRTIQGSMSAFLDQATVTFFNGSHYWSGQLMTKVNDLSAVNSDVISIVLHSPEFWVLVHQLTRIAKPIVDAIGNCESRQTTLADCMLQFIRCARTMSKITLEDGEDAGFLEHAKDTFDRRFQLIATPNHWLALFLHPLCRKLAVSDASRGRTIEFMIRTAMGIAKLWQWSEQKTLKLRDDLRKYHQCKSPFGGGKKDARECLLSVDSMEKTGKIRSRLTYELEEQARLAGKDKHRKHNHMHTSAETGINTDLAKDLENPIAWIPPLDGADEEDIVEKAYQDLEKTLKDEDVVPESQGSIIGGELVNFVELDRLEHGDLTMLNKDSIDVVGGDAASVWDIHELMNR</sequence>
<organism evidence="2 3">
    <name type="scientific">Mycena sanguinolenta</name>
    <dbReference type="NCBI Taxonomy" id="230812"/>
    <lineage>
        <taxon>Eukaryota</taxon>
        <taxon>Fungi</taxon>
        <taxon>Dikarya</taxon>
        <taxon>Basidiomycota</taxon>
        <taxon>Agaricomycotina</taxon>
        <taxon>Agaricomycetes</taxon>
        <taxon>Agaricomycetidae</taxon>
        <taxon>Agaricales</taxon>
        <taxon>Marasmiineae</taxon>
        <taxon>Mycenaceae</taxon>
        <taxon>Mycena</taxon>
    </lineage>
</organism>
<gene>
    <name evidence="2" type="ORF">MSAN_01914800</name>
</gene>
<feature type="region of interest" description="Disordered" evidence="1">
    <location>
        <begin position="1"/>
        <end position="41"/>
    </location>
</feature>
<evidence type="ECO:0000256" key="1">
    <source>
        <dbReference type="SAM" id="MobiDB-lite"/>
    </source>
</evidence>
<protein>
    <submittedName>
        <fullName evidence="2">DUF659 domain-containing protein</fullName>
    </submittedName>
</protein>
<proteinExistence type="predicted"/>
<dbReference type="Proteomes" id="UP000623467">
    <property type="component" value="Unassembled WGS sequence"/>
</dbReference>
<dbReference type="OrthoDB" id="3226942at2759"/>
<reference evidence="2" key="1">
    <citation type="submission" date="2020-05" db="EMBL/GenBank/DDBJ databases">
        <title>Mycena genomes resolve the evolution of fungal bioluminescence.</title>
        <authorList>
            <person name="Tsai I.J."/>
        </authorList>
    </citation>
    <scope>NUCLEOTIDE SEQUENCE</scope>
    <source>
        <strain evidence="2">160909Yilan</strain>
    </source>
</reference>
<comment type="caution">
    <text evidence="2">The sequence shown here is derived from an EMBL/GenBank/DDBJ whole genome shotgun (WGS) entry which is preliminary data.</text>
</comment>
<accession>A0A8H6XPF4</accession>
<dbReference type="EMBL" id="JACAZH010000021">
    <property type="protein sequence ID" value="KAF7344339.1"/>
    <property type="molecule type" value="Genomic_DNA"/>
</dbReference>
<keyword evidence="3" id="KW-1185">Reference proteome</keyword>
<name>A0A8H6XPF4_9AGAR</name>
<feature type="compositionally biased region" description="Basic and acidic residues" evidence="1">
    <location>
        <begin position="1"/>
        <end position="11"/>
    </location>
</feature>
<evidence type="ECO:0000313" key="2">
    <source>
        <dbReference type="EMBL" id="KAF7344339.1"/>
    </source>
</evidence>
<dbReference type="AlphaFoldDB" id="A0A8H6XPF4"/>